<dbReference type="EMBL" id="MCGO01000022">
    <property type="protein sequence ID" value="ORY44470.1"/>
    <property type="molecule type" value="Genomic_DNA"/>
</dbReference>
<protein>
    <submittedName>
        <fullName evidence="7">Uncharacterized protein</fullName>
    </submittedName>
</protein>
<name>A0A1Y2CBQ4_9FUNG</name>
<feature type="transmembrane region" description="Helical" evidence="6">
    <location>
        <begin position="282"/>
        <end position="300"/>
    </location>
</feature>
<evidence type="ECO:0000256" key="1">
    <source>
        <dbReference type="ARBA" id="ARBA00004141"/>
    </source>
</evidence>
<feature type="transmembrane region" description="Helical" evidence="6">
    <location>
        <begin position="167"/>
        <end position="187"/>
    </location>
</feature>
<dbReference type="AlphaFoldDB" id="A0A1Y2CBQ4"/>
<dbReference type="OrthoDB" id="1277691at2759"/>
<evidence type="ECO:0000313" key="8">
    <source>
        <dbReference type="Proteomes" id="UP000193642"/>
    </source>
</evidence>
<organism evidence="7 8">
    <name type="scientific">Rhizoclosmatium globosum</name>
    <dbReference type="NCBI Taxonomy" id="329046"/>
    <lineage>
        <taxon>Eukaryota</taxon>
        <taxon>Fungi</taxon>
        <taxon>Fungi incertae sedis</taxon>
        <taxon>Chytridiomycota</taxon>
        <taxon>Chytridiomycota incertae sedis</taxon>
        <taxon>Chytridiomycetes</taxon>
        <taxon>Chytridiales</taxon>
        <taxon>Chytriomycetaceae</taxon>
        <taxon>Rhizoclosmatium</taxon>
    </lineage>
</organism>
<sequence>MFRRLAIATGPASRLSTPHQGTRTSSLRMLHSSLSVRQSTSTSTPTSSFVGNTQTAFKETVAEWTKPTKDRARLTARFVSSVVGLTGAAFVIDKTLNAETEILDGSLDFNQTTANPGPALIKSNDFALRYLRNTYGIFAGGALLAFGSAYAMVRIPRFANIATRNPAALIFFSLLASGGLSNVALAVPKDMEYAKEIKMALFSGFTVSKGVFLSSLLVVSPPLLVRAGLAGFGLLSSMALIGGTTKSDNYVVTGGTALGLATTAAVAFNFKALPPALYAMPVYQHLVLYPGLALFYMFALRDVEKVIKHANEVYDSNHPWEPTDIPIDLKQKETEFRIFTINEALLLYRDLMTVTQRDIENFVGLPEFLQNQYNKLQLKIVPLDKRIQ</sequence>
<dbReference type="GO" id="GO:0016020">
    <property type="term" value="C:membrane"/>
    <property type="evidence" value="ECO:0007669"/>
    <property type="project" value="UniProtKB-SubCell"/>
</dbReference>
<feature type="transmembrane region" description="Helical" evidence="6">
    <location>
        <begin position="199"/>
        <end position="217"/>
    </location>
</feature>
<evidence type="ECO:0000256" key="3">
    <source>
        <dbReference type="ARBA" id="ARBA00022989"/>
    </source>
</evidence>
<evidence type="ECO:0000256" key="2">
    <source>
        <dbReference type="ARBA" id="ARBA00022692"/>
    </source>
</evidence>
<reference evidence="7 8" key="1">
    <citation type="submission" date="2016-07" db="EMBL/GenBank/DDBJ databases">
        <title>Pervasive Adenine N6-methylation of Active Genes in Fungi.</title>
        <authorList>
            <consortium name="DOE Joint Genome Institute"/>
            <person name="Mondo S.J."/>
            <person name="Dannebaum R.O."/>
            <person name="Kuo R.C."/>
            <person name="Labutti K."/>
            <person name="Haridas S."/>
            <person name="Kuo A."/>
            <person name="Salamov A."/>
            <person name="Ahrendt S.R."/>
            <person name="Lipzen A."/>
            <person name="Sullivan W."/>
            <person name="Andreopoulos W.B."/>
            <person name="Clum A."/>
            <person name="Lindquist E."/>
            <person name="Daum C."/>
            <person name="Ramamoorthy G.K."/>
            <person name="Gryganskyi A."/>
            <person name="Culley D."/>
            <person name="Magnuson J.K."/>
            <person name="James T.Y."/>
            <person name="O'Malley M.A."/>
            <person name="Stajich J.E."/>
            <person name="Spatafora J.W."/>
            <person name="Visel A."/>
            <person name="Grigoriev I.V."/>
        </authorList>
    </citation>
    <scope>NUCLEOTIDE SEQUENCE [LARGE SCALE GENOMIC DNA]</scope>
    <source>
        <strain evidence="7 8">JEL800</strain>
    </source>
</reference>
<feature type="compositionally biased region" description="Polar residues" evidence="5">
    <location>
        <begin position="14"/>
        <end position="25"/>
    </location>
</feature>
<evidence type="ECO:0000256" key="5">
    <source>
        <dbReference type="SAM" id="MobiDB-lite"/>
    </source>
</evidence>
<accession>A0A1Y2CBQ4</accession>
<evidence type="ECO:0000256" key="4">
    <source>
        <dbReference type="ARBA" id="ARBA00023136"/>
    </source>
</evidence>
<feature type="transmembrane region" description="Helical" evidence="6">
    <location>
        <begin position="135"/>
        <end position="155"/>
    </location>
</feature>
<dbReference type="STRING" id="329046.A0A1Y2CBQ4"/>
<keyword evidence="3 6" id="KW-1133">Transmembrane helix</keyword>
<feature type="transmembrane region" description="Helical" evidence="6">
    <location>
        <begin position="223"/>
        <end position="243"/>
    </location>
</feature>
<dbReference type="Pfam" id="PF01027">
    <property type="entry name" value="Bax1-I"/>
    <property type="match status" value="1"/>
</dbReference>
<evidence type="ECO:0000256" key="6">
    <source>
        <dbReference type="SAM" id="Phobius"/>
    </source>
</evidence>
<gene>
    <name evidence="7" type="ORF">BCR33DRAFT_716981</name>
</gene>
<keyword evidence="2 6" id="KW-0812">Transmembrane</keyword>
<keyword evidence="8" id="KW-1185">Reference proteome</keyword>
<feature type="region of interest" description="Disordered" evidence="5">
    <location>
        <begin position="1"/>
        <end position="25"/>
    </location>
</feature>
<feature type="transmembrane region" description="Helical" evidence="6">
    <location>
        <begin position="250"/>
        <end position="270"/>
    </location>
</feature>
<evidence type="ECO:0000313" key="7">
    <source>
        <dbReference type="EMBL" id="ORY44470.1"/>
    </source>
</evidence>
<dbReference type="InterPro" id="IPR006214">
    <property type="entry name" value="Bax_inhibitor_1-related"/>
</dbReference>
<comment type="caution">
    <text evidence="7">The sequence shown here is derived from an EMBL/GenBank/DDBJ whole genome shotgun (WGS) entry which is preliminary data.</text>
</comment>
<keyword evidence="4 6" id="KW-0472">Membrane</keyword>
<dbReference type="Proteomes" id="UP000193642">
    <property type="component" value="Unassembled WGS sequence"/>
</dbReference>
<comment type="subcellular location">
    <subcellularLocation>
        <location evidence="1">Membrane</location>
        <topology evidence="1">Multi-pass membrane protein</topology>
    </subcellularLocation>
</comment>
<proteinExistence type="predicted"/>